<name>R9PIR1_AGAAL</name>
<dbReference type="RefSeq" id="WP_016401008.1">
    <property type="nucleotide sequence ID" value="NZ_BARX01000006.1"/>
</dbReference>
<sequence>MTFNKWLKLSLLIICTTTCAGSFTTVKVKVVDQDGLAIEGAEVFAGGRLGIDGENIKDLTDKEGVFQTIGRKNLAVFFRVNKEGYYQTKLRTNKNLQSLTIELRKKKKTTAMYAKKLTLPVPKKREAIGFDFEQSDWIAPYGKGNSAHVFFYLDGEYTEVFNYNNELQVSFINANDGLVKLNKVWTNSEYPFPYLAPQAGYTNNLVLKKNRAPNSKTINTYEKLALGYIFRVNTKLNSEGEVIHANYGKISGEFFSSTKQNKSKGRENGFVKFTYYYNPTPNDRSLEFDWRQNLFRDLKHEEKVYEP</sequence>
<keyword evidence="3" id="KW-1185">Reference proteome</keyword>
<dbReference type="AlphaFoldDB" id="R9PIR1"/>
<keyword evidence="1" id="KW-0732">Signal</keyword>
<evidence type="ECO:0008006" key="4">
    <source>
        <dbReference type="Google" id="ProtNLM"/>
    </source>
</evidence>
<feature type="chain" id="PRO_5004478654" description="Carboxypeptidase regulatory-like domain-containing protein" evidence="1">
    <location>
        <begin position="21"/>
        <end position="307"/>
    </location>
</feature>
<evidence type="ECO:0000256" key="1">
    <source>
        <dbReference type="SAM" id="SignalP"/>
    </source>
</evidence>
<protein>
    <recommendedName>
        <fullName evidence="4">Carboxypeptidase regulatory-like domain-containing protein</fullName>
    </recommendedName>
</protein>
<proteinExistence type="predicted"/>
<organism evidence="2 3">
    <name type="scientific">Agarivorans albus MKT 106</name>
    <dbReference type="NCBI Taxonomy" id="1331007"/>
    <lineage>
        <taxon>Bacteria</taxon>
        <taxon>Pseudomonadati</taxon>
        <taxon>Pseudomonadota</taxon>
        <taxon>Gammaproteobacteria</taxon>
        <taxon>Alteromonadales</taxon>
        <taxon>Alteromonadaceae</taxon>
        <taxon>Agarivorans</taxon>
    </lineage>
</organism>
<dbReference type="OrthoDB" id="7064616at2"/>
<evidence type="ECO:0000313" key="3">
    <source>
        <dbReference type="Proteomes" id="UP000014461"/>
    </source>
</evidence>
<reference evidence="2" key="1">
    <citation type="journal article" date="2013" name="Genome Announc.">
        <title>Draft Genome Sequence of Agarivorans albus Strain MKT 106T, an Agarolytic Marine Bacterium.</title>
        <authorList>
            <person name="Yasuike M."/>
            <person name="Nakamura Y."/>
            <person name="Kai W."/>
            <person name="Fujiwara A."/>
            <person name="Fukui Y."/>
            <person name="Satomi M."/>
            <person name="Sano M."/>
        </authorList>
    </citation>
    <scope>NUCLEOTIDE SEQUENCE [LARGE SCALE GENOMIC DNA]</scope>
</reference>
<dbReference type="Proteomes" id="UP000014461">
    <property type="component" value="Unassembled WGS sequence"/>
</dbReference>
<accession>R9PIR1</accession>
<comment type="caution">
    <text evidence="2">The sequence shown here is derived from an EMBL/GenBank/DDBJ whole genome shotgun (WGS) entry which is preliminary data.</text>
</comment>
<dbReference type="EMBL" id="BARX01000006">
    <property type="protein sequence ID" value="GAD01240.1"/>
    <property type="molecule type" value="Genomic_DNA"/>
</dbReference>
<gene>
    <name evidence="2" type="ORF">AALB_1320</name>
</gene>
<feature type="signal peptide" evidence="1">
    <location>
        <begin position="1"/>
        <end position="20"/>
    </location>
</feature>
<evidence type="ECO:0000313" key="2">
    <source>
        <dbReference type="EMBL" id="GAD01240.1"/>
    </source>
</evidence>